<dbReference type="PANTHER" id="PTHR37484:SF1">
    <property type="entry name" value="ROD SHAPE-DETERMINING PROTEIN MRED"/>
    <property type="match status" value="1"/>
</dbReference>
<keyword evidence="11" id="KW-1185">Reference proteome</keyword>
<evidence type="ECO:0000313" key="11">
    <source>
        <dbReference type="Proteomes" id="UP000286976"/>
    </source>
</evidence>
<organism evidence="10 11">
    <name type="scientific">Aliidiomarina taiwanensis</name>
    <dbReference type="NCBI Taxonomy" id="946228"/>
    <lineage>
        <taxon>Bacteria</taxon>
        <taxon>Pseudomonadati</taxon>
        <taxon>Pseudomonadota</taxon>
        <taxon>Gammaproteobacteria</taxon>
        <taxon>Alteromonadales</taxon>
        <taxon>Idiomarinaceae</taxon>
        <taxon>Aliidiomarina</taxon>
    </lineage>
</organism>
<protein>
    <recommendedName>
        <fullName evidence="8">Rod shape-determining protein MreD</fullName>
    </recommendedName>
</protein>
<dbReference type="InterPro" id="IPR026034">
    <property type="entry name" value="MreD_proteobac"/>
</dbReference>
<reference evidence="10 11" key="1">
    <citation type="journal article" date="2011" name="Front. Microbiol.">
        <title>Genomic signatures of strain selection and enhancement in Bacillus atrophaeus var. globigii, a historical biowarfare simulant.</title>
        <authorList>
            <person name="Gibbons H.S."/>
            <person name="Broomall S.M."/>
            <person name="McNew L.A."/>
            <person name="Daligault H."/>
            <person name="Chapman C."/>
            <person name="Bruce D."/>
            <person name="Karavis M."/>
            <person name="Krepps M."/>
            <person name="McGregor P.A."/>
            <person name="Hong C."/>
            <person name="Park K.H."/>
            <person name="Akmal A."/>
            <person name="Feldman A."/>
            <person name="Lin J.S."/>
            <person name="Chang W.E."/>
            <person name="Higgs B.W."/>
            <person name="Demirev P."/>
            <person name="Lindquist J."/>
            <person name="Liem A."/>
            <person name="Fochler E."/>
            <person name="Read T.D."/>
            <person name="Tapia R."/>
            <person name="Johnson S."/>
            <person name="Bishop-Lilly K.A."/>
            <person name="Detter C."/>
            <person name="Han C."/>
            <person name="Sozhamannan S."/>
            <person name="Rosenzweig C.N."/>
            <person name="Skowronski E.W."/>
        </authorList>
    </citation>
    <scope>NUCLEOTIDE SEQUENCE [LARGE SCALE GENOMIC DNA]</scope>
    <source>
        <strain evidence="10 11">AIT1</strain>
    </source>
</reference>
<keyword evidence="3 8" id="KW-1003">Cell membrane</keyword>
<dbReference type="InterPro" id="IPR007227">
    <property type="entry name" value="Cell_shape_determining_MreD"/>
</dbReference>
<keyword evidence="8" id="KW-0997">Cell inner membrane</keyword>
<dbReference type="RefSeq" id="WP_126757057.1">
    <property type="nucleotide sequence ID" value="NZ_PIPQ01000002.1"/>
</dbReference>
<comment type="function">
    <text evidence="8">Involved in formation of the rod shape of the cell. May also contribute to regulation of formation of penicillin-binding proteins.</text>
</comment>
<dbReference type="AlphaFoldDB" id="A0A432X7J3"/>
<dbReference type="Pfam" id="PF04093">
    <property type="entry name" value="MreD"/>
    <property type="match status" value="1"/>
</dbReference>
<evidence type="ECO:0000256" key="1">
    <source>
        <dbReference type="ARBA" id="ARBA00004651"/>
    </source>
</evidence>
<feature type="transmembrane region" description="Helical" evidence="9">
    <location>
        <begin position="136"/>
        <end position="154"/>
    </location>
</feature>
<dbReference type="PIRSF" id="PIRSF018472">
    <property type="entry name" value="MreD_proteobac"/>
    <property type="match status" value="1"/>
</dbReference>
<dbReference type="GO" id="GO:0005886">
    <property type="term" value="C:plasma membrane"/>
    <property type="evidence" value="ECO:0007669"/>
    <property type="project" value="UniProtKB-SubCell"/>
</dbReference>
<gene>
    <name evidence="10" type="primary">mreD</name>
    <name evidence="10" type="ORF">CWE15_05405</name>
</gene>
<name>A0A432X7J3_9GAMM</name>
<proteinExistence type="inferred from homology"/>
<accession>A0A432X7J3</accession>
<dbReference type="NCBIfam" id="TIGR03426">
    <property type="entry name" value="shape_MreD"/>
    <property type="match status" value="1"/>
</dbReference>
<comment type="subcellular location">
    <subcellularLocation>
        <location evidence="8">Cell inner membrane</location>
    </subcellularLocation>
    <subcellularLocation>
        <location evidence="1">Cell membrane</location>
        <topology evidence="1">Multi-pass membrane protein</topology>
    </subcellularLocation>
</comment>
<comment type="caution">
    <text evidence="10">The sequence shown here is derived from an EMBL/GenBank/DDBJ whole genome shotgun (WGS) entry which is preliminary data.</text>
</comment>
<feature type="transmembrane region" description="Helical" evidence="9">
    <location>
        <begin position="56"/>
        <end position="86"/>
    </location>
</feature>
<evidence type="ECO:0000256" key="5">
    <source>
        <dbReference type="ARBA" id="ARBA00022960"/>
    </source>
</evidence>
<keyword evidence="6 9" id="KW-1133">Transmembrane helix</keyword>
<evidence type="ECO:0000313" key="10">
    <source>
        <dbReference type="EMBL" id="RUO42841.1"/>
    </source>
</evidence>
<evidence type="ECO:0000256" key="3">
    <source>
        <dbReference type="ARBA" id="ARBA00022475"/>
    </source>
</evidence>
<feature type="transmembrane region" description="Helical" evidence="9">
    <location>
        <begin position="12"/>
        <end position="36"/>
    </location>
</feature>
<keyword evidence="5 8" id="KW-0133">Cell shape</keyword>
<evidence type="ECO:0000256" key="4">
    <source>
        <dbReference type="ARBA" id="ARBA00022692"/>
    </source>
</evidence>
<dbReference type="PANTHER" id="PTHR37484">
    <property type="entry name" value="ROD SHAPE-DETERMINING PROTEIN MRED"/>
    <property type="match status" value="1"/>
</dbReference>
<evidence type="ECO:0000256" key="6">
    <source>
        <dbReference type="ARBA" id="ARBA00022989"/>
    </source>
</evidence>
<dbReference type="Proteomes" id="UP000286976">
    <property type="component" value="Unassembled WGS sequence"/>
</dbReference>
<comment type="similarity">
    <text evidence="2 8">Belongs to the MreD family.</text>
</comment>
<keyword evidence="4 9" id="KW-0812">Transmembrane</keyword>
<keyword evidence="7 8" id="KW-0472">Membrane</keyword>
<feature type="transmembrane region" description="Helical" evidence="9">
    <location>
        <begin position="107"/>
        <end position="124"/>
    </location>
</feature>
<dbReference type="GO" id="GO:0008360">
    <property type="term" value="P:regulation of cell shape"/>
    <property type="evidence" value="ECO:0007669"/>
    <property type="project" value="UniProtKB-UniRule"/>
</dbReference>
<dbReference type="EMBL" id="PIPQ01000002">
    <property type="protein sequence ID" value="RUO42841.1"/>
    <property type="molecule type" value="Genomic_DNA"/>
</dbReference>
<evidence type="ECO:0000256" key="2">
    <source>
        <dbReference type="ARBA" id="ARBA00007776"/>
    </source>
</evidence>
<evidence type="ECO:0000256" key="9">
    <source>
        <dbReference type="SAM" id="Phobius"/>
    </source>
</evidence>
<sequence>MIVEPISLGQRGVVLATLVIGLVLSLMPMSLGMAAWRPDWQLLVLFYWLLALPHRVNIGVAFILGAIVDVLLGTTLGIHAAAYSLVAYPVVRHYQRLRHFSLLQQSSLIGVLVGLARAITFIIEHYLNNATLLSNYFWPVLSSAFVWPWLYLILRKIRHRFHIR</sequence>
<evidence type="ECO:0000256" key="7">
    <source>
        <dbReference type="ARBA" id="ARBA00023136"/>
    </source>
</evidence>
<dbReference type="OrthoDB" id="6647425at2"/>
<evidence type="ECO:0000256" key="8">
    <source>
        <dbReference type="PIRNR" id="PIRNR018472"/>
    </source>
</evidence>